<comment type="caution">
    <text evidence="2">The sequence shown here is derived from an EMBL/GenBank/DDBJ whole genome shotgun (WGS) entry which is preliminary data.</text>
</comment>
<sequence>MRRAVGYAVTIILMVVWLGIYQIWSNDLFQSWKSGFRFLIYDAENYLIGIFAAIGSILFFRSRFLRQDIILIIFFSTIVVATSYIWNFICFEINLNYIREYNVSISSVVISVFFALLLSELASFFFIAIFKFRAKALASFAMLVSWSIVIRILSIFALALSLKT</sequence>
<gene>
    <name evidence="2" type="ORF">I5731_18470</name>
</gene>
<dbReference type="EMBL" id="JADZLT010000056">
    <property type="protein sequence ID" value="MBH0239811.1"/>
    <property type="molecule type" value="Genomic_DNA"/>
</dbReference>
<keyword evidence="1" id="KW-0812">Transmembrane</keyword>
<protein>
    <submittedName>
        <fullName evidence="2">Uncharacterized protein</fullName>
    </submittedName>
</protein>
<feature type="transmembrane region" description="Helical" evidence="1">
    <location>
        <begin position="7"/>
        <end position="25"/>
    </location>
</feature>
<keyword evidence="3" id="KW-1185">Reference proteome</keyword>
<name>A0A931I6P4_9HYPH</name>
<proteinExistence type="predicted"/>
<organism evidence="2 3">
    <name type="scientific">Methylobrevis albus</name>
    <dbReference type="NCBI Taxonomy" id="2793297"/>
    <lineage>
        <taxon>Bacteria</taxon>
        <taxon>Pseudomonadati</taxon>
        <taxon>Pseudomonadota</taxon>
        <taxon>Alphaproteobacteria</taxon>
        <taxon>Hyphomicrobiales</taxon>
        <taxon>Pleomorphomonadaceae</taxon>
        <taxon>Methylobrevis</taxon>
    </lineage>
</organism>
<feature type="transmembrane region" description="Helical" evidence="1">
    <location>
        <begin position="109"/>
        <end position="130"/>
    </location>
</feature>
<reference evidence="2" key="1">
    <citation type="submission" date="2020-12" db="EMBL/GenBank/DDBJ databases">
        <title>Methylobrevis albus sp. nov., isolated from fresh water lack sediment.</title>
        <authorList>
            <person name="Zou Q."/>
        </authorList>
    </citation>
    <scope>NUCLEOTIDE SEQUENCE</scope>
    <source>
        <strain evidence="2">L22</strain>
    </source>
</reference>
<keyword evidence="1" id="KW-1133">Transmembrane helix</keyword>
<dbReference type="AlphaFoldDB" id="A0A931I6P4"/>
<keyword evidence="1" id="KW-0472">Membrane</keyword>
<evidence type="ECO:0000313" key="2">
    <source>
        <dbReference type="EMBL" id="MBH0239811.1"/>
    </source>
</evidence>
<evidence type="ECO:0000256" key="1">
    <source>
        <dbReference type="SAM" id="Phobius"/>
    </source>
</evidence>
<dbReference type="RefSeq" id="WP_197312885.1">
    <property type="nucleotide sequence ID" value="NZ_JADZLT010000056.1"/>
</dbReference>
<evidence type="ECO:0000313" key="3">
    <source>
        <dbReference type="Proteomes" id="UP000631694"/>
    </source>
</evidence>
<dbReference type="Proteomes" id="UP000631694">
    <property type="component" value="Unassembled WGS sequence"/>
</dbReference>
<feature type="transmembrane region" description="Helical" evidence="1">
    <location>
        <begin position="69"/>
        <end position="89"/>
    </location>
</feature>
<accession>A0A931I6P4</accession>
<feature type="transmembrane region" description="Helical" evidence="1">
    <location>
        <begin position="137"/>
        <end position="162"/>
    </location>
</feature>
<feature type="transmembrane region" description="Helical" evidence="1">
    <location>
        <begin position="45"/>
        <end position="62"/>
    </location>
</feature>